<dbReference type="OMA" id="SKLVAQW"/>
<dbReference type="GeneID" id="29117889"/>
<dbReference type="PROSITE" id="PS50969">
    <property type="entry name" value="FCP1"/>
    <property type="match status" value="1"/>
</dbReference>
<evidence type="ECO:0000313" key="4">
    <source>
        <dbReference type="Proteomes" id="UP000077248"/>
    </source>
</evidence>
<dbReference type="Pfam" id="PF03031">
    <property type="entry name" value="NIF"/>
    <property type="match status" value="1"/>
</dbReference>
<dbReference type="Proteomes" id="UP000077248">
    <property type="component" value="Unassembled WGS sequence"/>
</dbReference>
<feature type="compositionally biased region" description="Pro residues" evidence="1">
    <location>
        <begin position="123"/>
        <end position="134"/>
    </location>
</feature>
<dbReference type="KEGG" id="aalt:CC77DRAFT_573815"/>
<dbReference type="RefSeq" id="XP_018379588.1">
    <property type="nucleotide sequence ID" value="XM_018532295.1"/>
</dbReference>
<feature type="compositionally biased region" description="Polar residues" evidence="1">
    <location>
        <begin position="54"/>
        <end position="64"/>
    </location>
</feature>
<feature type="region of interest" description="Disordered" evidence="1">
    <location>
        <begin position="206"/>
        <end position="228"/>
    </location>
</feature>
<dbReference type="STRING" id="5599.A0A177D4K6"/>
<sequence length="637" mass="70428">MLRALRLHLAKPFTPHPSLIVERLSPSHVLHGCSRISSTKTGRDSTISERKLTASESPSMSEFFNPNALPFRPGGFDRREQNFGTFENQQLPPPPPPPFQPPPPGGPPAPYGPPNGFFNQEFAPPPPPPPPPQQLPHMFNNQQAQAEFAGYQQALAYHHWMLQNGHPNHPPPPPPFPLGPDAFAGRPPPHMPLHGQPPFRGPPFGQPPFGHQSHHGGLPHMPHQQRQMFPSRPPYPGMMQQQANFPHGARNEDIQYAFDALFKGLKSKNRAANSSHRAPTPPGKKSKSGLAANGHAKQKEYGTLHRITAFETKCSRIDKLHSTPKAPKAATEKKGRYGDEKIMLPAPQPTQEYLDQAAGEPTTTDTPGQMLVILDLNGTVLFRPNRNAKTMIQRPFLRPFLRYLFENFKVMVWSSARPDNVKALVNQALDNDLRSKLVAQWARDSFGLSPTNYQQNVQVYKNLKLVWSRSQIQSFHPDYEAGAGKFGQHNTVLIDDSSLKASAQPHNLLEIPEFSATPEQMEGDVLREVAGYLEALRTQADVSRFIRKEPFAADGRYTFDWPDADAGGGELINKVSSSNGGAATTSKKKNKKAKAKEAAAAASKTNNPLNLTTDTLASVSLGNPALQQQQQQQQHMQ</sequence>
<evidence type="ECO:0000256" key="1">
    <source>
        <dbReference type="SAM" id="MobiDB-lite"/>
    </source>
</evidence>
<feature type="compositionally biased region" description="Low complexity" evidence="1">
    <location>
        <begin position="598"/>
        <end position="616"/>
    </location>
</feature>
<gene>
    <name evidence="3" type="ORF">CC77DRAFT_573815</name>
</gene>
<dbReference type="PANTHER" id="PTHR12210">
    <property type="entry name" value="DULLARD PROTEIN PHOSPHATASE"/>
    <property type="match status" value="1"/>
</dbReference>
<feature type="compositionally biased region" description="Basic and acidic residues" evidence="1">
    <location>
        <begin position="41"/>
        <end position="53"/>
    </location>
</feature>
<evidence type="ECO:0000259" key="2">
    <source>
        <dbReference type="PROSITE" id="PS50969"/>
    </source>
</evidence>
<protein>
    <submittedName>
        <fullName evidence="3">HAD-like protein</fullName>
    </submittedName>
</protein>
<dbReference type="InterPro" id="IPR050365">
    <property type="entry name" value="TIM50"/>
</dbReference>
<dbReference type="EMBL" id="KV441502">
    <property type="protein sequence ID" value="OAG14167.1"/>
    <property type="molecule type" value="Genomic_DNA"/>
</dbReference>
<evidence type="ECO:0000313" key="3">
    <source>
        <dbReference type="EMBL" id="OAG14167.1"/>
    </source>
</evidence>
<name>A0A177D4K6_ALTAL</name>
<feature type="region of interest" description="Disordered" evidence="1">
    <location>
        <begin position="574"/>
        <end position="637"/>
    </location>
</feature>
<proteinExistence type="predicted"/>
<feature type="region of interest" description="Disordered" evidence="1">
    <location>
        <begin position="34"/>
        <end position="135"/>
    </location>
</feature>
<dbReference type="VEuPathDB" id="FungiDB:CC77DRAFT_573815"/>
<feature type="region of interest" description="Disordered" evidence="1">
    <location>
        <begin position="268"/>
        <end position="299"/>
    </location>
</feature>
<feature type="domain" description="FCP1 homology" evidence="2">
    <location>
        <begin position="365"/>
        <end position="536"/>
    </location>
</feature>
<dbReference type="InterPro" id="IPR004274">
    <property type="entry name" value="FCP1_dom"/>
</dbReference>
<feature type="compositionally biased region" description="Low complexity" evidence="1">
    <location>
        <begin position="627"/>
        <end position="637"/>
    </location>
</feature>
<reference evidence="3 4" key="1">
    <citation type="submission" date="2016-05" db="EMBL/GenBank/DDBJ databases">
        <title>Comparative analysis of secretome profiles of manganese(II)-oxidizing ascomycete fungi.</title>
        <authorList>
            <consortium name="DOE Joint Genome Institute"/>
            <person name="Zeiner C.A."/>
            <person name="Purvine S.O."/>
            <person name="Zink E.M."/>
            <person name="Wu S."/>
            <person name="Pasa-Tolic L."/>
            <person name="Chaput D.L."/>
            <person name="Haridas S."/>
            <person name="Grigoriev I.V."/>
            <person name="Santelli C.M."/>
            <person name="Hansel C.M."/>
        </authorList>
    </citation>
    <scope>NUCLEOTIDE SEQUENCE [LARGE SCALE GENOMIC DNA]</scope>
    <source>
        <strain evidence="3 4">SRC1lrK2f</strain>
    </source>
</reference>
<dbReference type="InterPro" id="IPR036412">
    <property type="entry name" value="HAD-like_sf"/>
</dbReference>
<dbReference type="Gene3D" id="3.40.50.1000">
    <property type="entry name" value="HAD superfamily/HAD-like"/>
    <property type="match status" value="1"/>
</dbReference>
<dbReference type="SUPFAM" id="SSF56784">
    <property type="entry name" value="HAD-like"/>
    <property type="match status" value="1"/>
</dbReference>
<feature type="compositionally biased region" description="Pro residues" evidence="1">
    <location>
        <begin position="91"/>
        <end position="113"/>
    </location>
</feature>
<organism evidence="3 4">
    <name type="scientific">Alternaria alternata</name>
    <name type="common">Alternaria rot fungus</name>
    <name type="synonym">Torula alternata</name>
    <dbReference type="NCBI Taxonomy" id="5599"/>
    <lineage>
        <taxon>Eukaryota</taxon>
        <taxon>Fungi</taxon>
        <taxon>Dikarya</taxon>
        <taxon>Ascomycota</taxon>
        <taxon>Pezizomycotina</taxon>
        <taxon>Dothideomycetes</taxon>
        <taxon>Pleosporomycetidae</taxon>
        <taxon>Pleosporales</taxon>
        <taxon>Pleosporineae</taxon>
        <taxon>Pleosporaceae</taxon>
        <taxon>Alternaria</taxon>
        <taxon>Alternaria sect. Alternaria</taxon>
        <taxon>Alternaria alternata complex</taxon>
    </lineage>
</organism>
<dbReference type="AlphaFoldDB" id="A0A177D4K6"/>
<accession>A0A177D4K6</accession>
<dbReference type="InterPro" id="IPR023214">
    <property type="entry name" value="HAD_sf"/>
</dbReference>
<keyword evidence="4" id="KW-1185">Reference proteome</keyword>
<dbReference type="SMART" id="SM00577">
    <property type="entry name" value="CPDc"/>
    <property type="match status" value="1"/>
</dbReference>